<dbReference type="PANTHER" id="PTHR46246">
    <property type="entry name" value="GUANOSINE-3',5'-BIS(DIPHOSPHATE) 3'-PYROPHOSPHOHYDROLASE MESH1"/>
    <property type="match status" value="1"/>
</dbReference>
<dbReference type="SUPFAM" id="SSF109604">
    <property type="entry name" value="HD-domain/PDEase-like"/>
    <property type="match status" value="1"/>
</dbReference>
<reference evidence="1" key="1">
    <citation type="submission" date="2021-12" db="EMBL/GenBank/DDBJ databases">
        <authorList>
            <person name="Cha I.-T."/>
            <person name="Lee K.-E."/>
            <person name="Park S.-J."/>
        </authorList>
    </citation>
    <scope>NUCLEOTIDE SEQUENCE</scope>
    <source>
        <strain evidence="1">YSM-43</strain>
    </source>
</reference>
<accession>A0ABY4HN20</accession>
<dbReference type="PANTHER" id="PTHR46246:SF1">
    <property type="entry name" value="GUANOSINE-3',5'-BIS(DIPHOSPHATE) 3'-PYROPHOSPHOHYDROLASE MESH1"/>
    <property type="match status" value="1"/>
</dbReference>
<sequence length="183" mass="21134">MNTQTLYQKTLLFAAKKHTSVSQVLSGSELPYIVHLSNVAMEILIASQHSKEFDVNFAIQVALLHDTIEDTETTFEEIEANFNTEIAEAVLALTKNETIEKSKKMIDSLTRIKKLRKEVWAIKLADRITNLQSPPNHWDTEKIQNYYKEAILISETLSGSNEYLENRLKYKIEEYIKYLVISH</sequence>
<name>A0ABY4HN20_9FLAO</name>
<dbReference type="EMBL" id="CP090145">
    <property type="protein sequence ID" value="UOX33637.1"/>
    <property type="molecule type" value="Genomic_DNA"/>
</dbReference>
<evidence type="ECO:0000313" key="1">
    <source>
        <dbReference type="EMBL" id="UOX33637.1"/>
    </source>
</evidence>
<dbReference type="Pfam" id="PF13328">
    <property type="entry name" value="HD_4"/>
    <property type="match status" value="1"/>
</dbReference>
<dbReference type="RefSeq" id="WP_246916188.1">
    <property type="nucleotide sequence ID" value="NZ_CP090145.1"/>
</dbReference>
<gene>
    <name evidence="1" type="ORF">LXD69_16580</name>
</gene>
<protein>
    <submittedName>
        <fullName evidence="1">HD domain-containing protein</fullName>
    </submittedName>
</protein>
<keyword evidence="2" id="KW-1185">Reference proteome</keyword>
<reference evidence="1" key="2">
    <citation type="submission" date="2022-04" db="EMBL/GenBank/DDBJ databases">
        <title>Complete Genome Sequence of Flavobacterium sediminilitoris YSM-43, Isolated from a Tidal Sediment.</title>
        <authorList>
            <person name="Lee P.A."/>
        </authorList>
    </citation>
    <scope>NUCLEOTIDE SEQUENCE</scope>
    <source>
        <strain evidence="1">YSM-43</strain>
    </source>
</reference>
<dbReference type="InterPro" id="IPR052194">
    <property type="entry name" value="MESH1"/>
</dbReference>
<evidence type="ECO:0000313" key="2">
    <source>
        <dbReference type="Proteomes" id="UP000830454"/>
    </source>
</evidence>
<dbReference type="Gene3D" id="1.10.3210.10">
    <property type="entry name" value="Hypothetical protein af1432"/>
    <property type="match status" value="1"/>
</dbReference>
<proteinExistence type="predicted"/>
<organism evidence="1 2">
    <name type="scientific">Flavobacterium sediminilitoris</name>
    <dbReference type="NCBI Taxonomy" id="2024526"/>
    <lineage>
        <taxon>Bacteria</taxon>
        <taxon>Pseudomonadati</taxon>
        <taxon>Bacteroidota</taxon>
        <taxon>Flavobacteriia</taxon>
        <taxon>Flavobacteriales</taxon>
        <taxon>Flavobacteriaceae</taxon>
        <taxon>Flavobacterium</taxon>
    </lineage>
</organism>
<dbReference type="Proteomes" id="UP000830454">
    <property type="component" value="Chromosome"/>
</dbReference>